<keyword evidence="7" id="KW-0031">Aminopeptidase</keyword>
<evidence type="ECO:0000256" key="3">
    <source>
        <dbReference type="ARBA" id="ARBA00022801"/>
    </source>
</evidence>
<dbReference type="Pfam" id="PF01321">
    <property type="entry name" value="Creatinase_N"/>
    <property type="match status" value="1"/>
</dbReference>
<protein>
    <submittedName>
        <fullName evidence="7">Aminopeptidase P family protein</fullName>
    </submittedName>
</protein>
<organism evidence="7 8">
    <name type="scientific">Blautia obeum</name>
    <dbReference type="NCBI Taxonomy" id="40520"/>
    <lineage>
        <taxon>Bacteria</taxon>
        <taxon>Bacillati</taxon>
        <taxon>Bacillota</taxon>
        <taxon>Clostridia</taxon>
        <taxon>Lachnospirales</taxon>
        <taxon>Lachnospiraceae</taxon>
        <taxon>Blautia</taxon>
    </lineage>
</organism>
<dbReference type="GO" id="GO:0070006">
    <property type="term" value="F:metalloaminopeptidase activity"/>
    <property type="evidence" value="ECO:0007669"/>
    <property type="project" value="InterPro"/>
</dbReference>
<keyword evidence="3" id="KW-0378">Hydrolase</keyword>
<dbReference type="InterPro" id="IPR000994">
    <property type="entry name" value="Pept_M24"/>
</dbReference>
<dbReference type="Pfam" id="PF16188">
    <property type="entry name" value="Peptidase_M24_C"/>
    <property type="match status" value="1"/>
</dbReference>
<reference evidence="7 8" key="1">
    <citation type="submission" date="2018-08" db="EMBL/GenBank/DDBJ databases">
        <title>A genome reference for cultivated species of the human gut microbiota.</title>
        <authorList>
            <person name="Zou Y."/>
            <person name="Xue W."/>
            <person name="Luo G."/>
        </authorList>
    </citation>
    <scope>NUCLEOTIDE SEQUENCE [LARGE SCALE GENOMIC DNA]</scope>
    <source>
        <strain evidence="7 8">AM28-23</strain>
    </source>
</reference>
<dbReference type="InterPro" id="IPR050422">
    <property type="entry name" value="X-Pro_aminopeptidase_P"/>
</dbReference>
<evidence type="ECO:0000313" key="7">
    <source>
        <dbReference type="EMBL" id="RHE40238.1"/>
    </source>
</evidence>
<keyword evidence="7" id="KW-0645">Protease</keyword>
<evidence type="ECO:0000256" key="1">
    <source>
        <dbReference type="ARBA" id="ARBA00008766"/>
    </source>
</evidence>
<evidence type="ECO:0000259" key="4">
    <source>
        <dbReference type="Pfam" id="PF00557"/>
    </source>
</evidence>
<dbReference type="Pfam" id="PF00557">
    <property type="entry name" value="Peptidase_M24"/>
    <property type="match status" value="1"/>
</dbReference>
<comment type="caution">
    <text evidence="7">The sequence shown here is derived from an EMBL/GenBank/DDBJ whole genome shotgun (WGS) entry which is preliminary data.</text>
</comment>
<comment type="similarity">
    <text evidence="1">Belongs to the peptidase M24B family.</text>
</comment>
<dbReference type="SUPFAM" id="SSF53092">
    <property type="entry name" value="Creatinase/prolidase N-terminal domain"/>
    <property type="match status" value="2"/>
</dbReference>
<dbReference type="RefSeq" id="WP_118050386.1">
    <property type="nucleotide sequence ID" value="NZ_CABJFK010000005.1"/>
</dbReference>
<evidence type="ECO:0000259" key="5">
    <source>
        <dbReference type="Pfam" id="PF01321"/>
    </source>
</evidence>
<evidence type="ECO:0000256" key="2">
    <source>
        <dbReference type="ARBA" id="ARBA00022723"/>
    </source>
</evidence>
<evidence type="ECO:0000313" key="8">
    <source>
        <dbReference type="Proteomes" id="UP000283745"/>
    </source>
</evidence>
<dbReference type="FunFam" id="3.40.350.10:FF:000003">
    <property type="entry name" value="Xaa-pro aminopeptidase P"/>
    <property type="match status" value="1"/>
</dbReference>
<dbReference type="PANTHER" id="PTHR43763">
    <property type="entry name" value="XAA-PRO AMINOPEPTIDASE 1"/>
    <property type="match status" value="1"/>
</dbReference>
<keyword evidence="2" id="KW-0479">Metal-binding</keyword>
<dbReference type="CDD" id="cd01085">
    <property type="entry name" value="APP"/>
    <property type="match status" value="1"/>
</dbReference>
<feature type="domain" description="Peptidase M24 C-terminal" evidence="6">
    <location>
        <begin position="536"/>
        <end position="596"/>
    </location>
</feature>
<dbReference type="Gene3D" id="3.40.350.10">
    <property type="entry name" value="Creatinase/prolidase N-terminal domain"/>
    <property type="match status" value="2"/>
</dbReference>
<proteinExistence type="inferred from homology"/>
<dbReference type="Pfam" id="PF16189">
    <property type="entry name" value="Creatinase_N_2"/>
    <property type="match status" value="1"/>
</dbReference>
<dbReference type="InterPro" id="IPR000587">
    <property type="entry name" value="Creatinase_N"/>
</dbReference>
<name>A0A414J763_9FIRM</name>
<gene>
    <name evidence="7" type="ORF">DW740_08045</name>
</gene>
<dbReference type="Gene3D" id="3.90.230.10">
    <property type="entry name" value="Creatinase/methionine aminopeptidase superfamily"/>
    <property type="match status" value="1"/>
</dbReference>
<dbReference type="InterPro" id="IPR036005">
    <property type="entry name" value="Creatinase/aminopeptidase-like"/>
</dbReference>
<dbReference type="EMBL" id="QSKF01000005">
    <property type="protein sequence ID" value="RHE40238.1"/>
    <property type="molecule type" value="Genomic_DNA"/>
</dbReference>
<dbReference type="InterPro" id="IPR032416">
    <property type="entry name" value="Peptidase_M24_C"/>
</dbReference>
<accession>A0A414J763</accession>
<dbReference type="PANTHER" id="PTHR43763:SF6">
    <property type="entry name" value="XAA-PRO AMINOPEPTIDASE 1"/>
    <property type="match status" value="1"/>
</dbReference>
<feature type="domain" description="Creatinase N-terminal" evidence="5">
    <location>
        <begin position="6"/>
        <end position="132"/>
    </location>
</feature>
<dbReference type="AlphaFoldDB" id="A0A414J763"/>
<feature type="domain" description="Peptidase M24" evidence="4">
    <location>
        <begin position="313"/>
        <end position="527"/>
    </location>
</feature>
<dbReference type="InterPro" id="IPR033740">
    <property type="entry name" value="Pept_M24B"/>
</dbReference>
<dbReference type="InterPro" id="IPR029149">
    <property type="entry name" value="Creatin/AminoP/Spt16_N"/>
</dbReference>
<dbReference type="Proteomes" id="UP000283745">
    <property type="component" value="Unassembled WGS sequence"/>
</dbReference>
<dbReference type="SUPFAM" id="SSF55920">
    <property type="entry name" value="Creatinase/aminopeptidase"/>
    <property type="match status" value="1"/>
</dbReference>
<evidence type="ECO:0000259" key="6">
    <source>
        <dbReference type="Pfam" id="PF16188"/>
    </source>
</evidence>
<sequence length="596" mass="67114">MTVKERLEALRILMKEKGVDAYLVPTDDFHGSEYVGDYFKCRKYITGFTGSAGTALIMQDMAGLWTDGRYFIQAADQLKGSTIELFKSGEPGVPTVHEFLKEKLEQKMCLGFDGRTVSAKEAEELQQLLGEKDISFSVDDDLIGKIWKDRPALSCEPVMELDVKWAGETRADKIAKIREQMKAKNADVFVLTSLDDIAWLLNIRGNDIHCCPVVLSYLIMTDTELRLYANVSAFAQKICENLEADGVKIYPYNEVYSCVQAIPSGSRILLSKSGVNSRLVSNIPADAVILDEVNLTLLPKAVKNFTEMENERFAHLKDGVAVTKFIHWLKTNVAKETITELSAAEKLYQFRSEQEHFLGDSFDPIIAYGTHAAIVHYSATKETDIPLEAKGMVLADTGGHYLEGTTDITRTIVLGPVSDKEKKYFTAVLRGNLNLAAAKFKYGCTGLNFDYLARGPLWELGEDYNHGTGHGVGYLLNVHEGPNGFRWKNIPDYPAPILEEGMLTSDEPGYYLEGEFGIRHENLVLCRKAEKTSFGQFMRFETLTMVPFDLDGIDPQQMSDHERKLLNDYHCKVYETITPYLNEDEKEWLKQATREI</sequence>
<dbReference type="FunFam" id="3.90.230.10:FF:000009">
    <property type="entry name" value="xaa-Pro aminopeptidase 2"/>
    <property type="match status" value="1"/>
</dbReference>
<dbReference type="GO" id="GO:0005737">
    <property type="term" value="C:cytoplasm"/>
    <property type="evidence" value="ECO:0007669"/>
    <property type="project" value="UniProtKB-ARBA"/>
</dbReference>
<dbReference type="GO" id="GO:0046872">
    <property type="term" value="F:metal ion binding"/>
    <property type="evidence" value="ECO:0007669"/>
    <property type="project" value="UniProtKB-KW"/>
</dbReference>